<evidence type="ECO:0000256" key="4">
    <source>
        <dbReference type="ARBA" id="ARBA00022525"/>
    </source>
</evidence>
<dbReference type="Pfam" id="PF05938">
    <property type="entry name" value="Self-incomp_S1"/>
    <property type="match status" value="1"/>
</dbReference>
<keyword evidence="3 6" id="KW-0713">Self-incompatibility</keyword>
<organism evidence="7 8">
    <name type="scientific">Linum trigynum</name>
    <dbReference type="NCBI Taxonomy" id="586398"/>
    <lineage>
        <taxon>Eukaryota</taxon>
        <taxon>Viridiplantae</taxon>
        <taxon>Streptophyta</taxon>
        <taxon>Embryophyta</taxon>
        <taxon>Tracheophyta</taxon>
        <taxon>Spermatophyta</taxon>
        <taxon>Magnoliopsida</taxon>
        <taxon>eudicotyledons</taxon>
        <taxon>Gunneridae</taxon>
        <taxon>Pentapetalae</taxon>
        <taxon>rosids</taxon>
        <taxon>fabids</taxon>
        <taxon>Malpighiales</taxon>
        <taxon>Linaceae</taxon>
        <taxon>Linum</taxon>
    </lineage>
</organism>
<evidence type="ECO:0000256" key="5">
    <source>
        <dbReference type="ARBA" id="ARBA00022729"/>
    </source>
</evidence>
<keyword evidence="5" id="KW-0732">Signal</keyword>
<dbReference type="GO" id="GO:0060320">
    <property type="term" value="P:rejection of self pollen"/>
    <property type="evidence" value="ECO:0007669"/>
    <property type="project" value="UniProtKB-KW"/>
</dbReference>
<dbReference type="AlphaFoldDB" id="A0AAV2EF90"/>
<dbReference type="InterPro" id="IPR010264">
    <property type="entry name" value="Self-incomp_S1"/>
</dbReference>
<dbReference type="PANTHER" id="PTHR31232:SF155">
    <property type="entry name" value="PLANT SELF-INCOMPATIBILITY PROTEIN S1 FAMILY"/>
    <property type="match status" value="1"/>
</dbReference>
<comment type="similarity">
    <text evidence="2 6">Belongs to the plant self-incompatibility (S1) protein family.</text>
</comment>
<evidence type="ECO:0000256" key="6">
    <source>
        <dbReference type="RuleBase" id="RU367044"/>
    </source>
</evidence>
<proteinExistence type="inferred from homology"/>
<reference evidence="7 8" key="1">
    <citation type="submission" date="2024-04" db="EMBL/GenBank/DDBJ databases">
        <authorList>
            <person name="Fracassetti M."/>
        </authorList>
    </citation>
    <scope>NUCLEOTIDE SEQUENCE [LARGE SCALE GENOMIC DNA]</scope>
</reference>
<keyword evidence="4 6" id="KW-0964">Secreted</keyword>
<gene>
    <name evidence="7" type="ORF">LTRI10_LOCUS25451</name>
</gene>
<evidence type="ECO:0000256" key="1">
    <source>
        <dbReference type="ARBA" id="ARBA00004613"/>
    </source>
</evidence>
<protein>
    <recommendedName>
        <fullName evidence="6">S-protein homolog</fullName>
    </recommendedName>
</protein>
<name>A0AAV2EF90_9ROSI</name>
<evidence type="ECO:0000256" key="3">
    <source>
        <dbReference type="ARBA" id="ARBA00022471"/>
    </source>
</evidence>
<accession>A0AAV2EF90</accession>
<dbReference type="PANTHER" id="PTHR31232">
    <property type="match status" value="1"/>
</dbReference>
<dbReference type="GO" id="GO:0005576">
    <property type="term" value="C:extracellular region"/>
    <property type="evidence" value="ECO:0007669"/>
    <property type="project" value="UniProtKB-SubCell"/>
</dbReference>
<dbReference type="Proteomes" id="UP001497516">
    <property type="component" value="Chromosome 4"/>
</dbReference>
<evidence type="ECO:0000256" key="2">
    <source>
        <dbReference type="ARBA" id="ARBA00005581"/>
    </source>
</evidence>
<keyword evidence="8" id="KW-1185">Reference proteome</keyword>
<comment type="subcellular location">
    <subcellularLocation>
        <location evidence="1 6">Secreted</location>
    </subcellularLocation>
</comment>
<evidence type="ECO:0000313" key="7">
    <source>
        <dbReference type="EMBL" id="CAL1384230.1"/>
    </source>
</evidence>
<sequence>MSTMVVTAITTTRSPLLLVLIIVTWALAGTSSSAWKFPSLWPYKHVHVINELTTYKGILHVHCWFGKDDRGHIDVAVGSEFTWRFKPNIWGTTKWTCELSTDDHRYASFDAYWEDNRQGKREYKHNIYWAAKEDGVYLRLVKQNVDQYWTKWSLGFI</sequence>
<evidence type="ECO:0000313" key="8">
    <source>
        <dbReference type="Proteomes" id="UP001497516"/>
    </source>
</evidence>
<dbReference type="EMBL" id="OZ034817">
    <property type="protein sequence ID" value="CAL1384230.1"/>
    <property type="molecule type" value="Genomic_DNA"/>
</dbReference>